<evidence type="ECO:0000313" key="2">
    <source>
        <dbReference type="Proteomes" id="UP000297940"/>
    </source>
</evidence>
<proteinExistence type="predicted"/>
<dbReference type="NCBIfam" id="NF047817">
    <property type="entry name" value="LIC13411_adhesin"/>
    <property type="match status" value="1"/>
</dbReference>
<protein>
    <submittedName>
        <fullName evidence="1">Uncharacterized protein</fullName>
    </submittedName>
</protein>
<dbReference type="EMBL" id="RQHK01000002">
    <property type="protein sequence ID" value="TGM81782.1"/>
    <property type="molecule type" value="Genomic_DNA"/>
</dbReference>
<keyword evidence="2" id="KW-1185">Reference proteome</keyword>
<evidence type="ECO:0000313" key="1">
    <source>
        <dbReference type="EMBL" id="TGM81782.1"/>
    </source>
</evidence>
<gene>
    <name evidence="1" type="ORF">EHR01_03030</name>
</gene>
<comment type="caution">
    <text evidence="1">The sequence shown here is derived from an EMBL/GenBank/DDBJ whole genome shotgun (WGS) entry which is preliminary data.</text>
</comment>
<reference evidence="2" key="1">
    <citation type="journal article" date="2019" name="PLoS Negl. Trop. Dis.">
        <title>Revisiting the worldwide diversity of Leptospira species in the environment.</title>
        <authorList>
            <person name="Vincent A.T."/>
            <person name="Schiettekatte O."/>
            <person name="Bourhy P."/>
            <person name="Veyrier F.J."/>
            <person name="Picardeau M."/>
        </authorList>
    </citation>
    <scope>NUCLEOTIDE SEQUENCE [LARGE SCALE GENOMIC DNA]</scope>
    <source>
        <strain evidence="2">201601298</strain>
    </source>
</reference>
<dbReference type="RefSeq" id="WP_135693120.1">
    <property type="nucleotide sequence ID" value="NZ_RQHK01000002.1"/>
</dbReference>
<accession>A0ABY2P301</accession>
<name>A0ABY2P301_9LEPT</name>
<sequence length="195" mass="21545">MNLPGIMLLLFFMFNNCNSIDRYLQNRTRDAVDIPVLGVEEKIYGFSAWVWCFGGGMQYAKNGMGIGIRSGVVGNYKTGGKGGSIYVATFENSNLALSQGNSLIVLNSNSHLPKADKIRSNKKAFSKFNTNIIFPLGASKSSSGEIQSKWCDSPVSVEVSFGIYYEFRLGMNFSEAFDFLLGFTTIDMQVDDDIE</sequence>
<dbReference type="Proteomes" id="UP000297940">
    <property type="component" value="Unassembled WGS sequence"/>
</dbReference>
<organism evidence="1 2">
    <name type="scientific">Leptospira mtsangambouensis</name>
    <dbReference type="NCBI Taxonomy" id="2484912"/>
    <lineage>
        <taxon>Bacteria</taxon>
        <taxon>Pseudomonadati</taxon>
        <taxon>Spirochaetota</taxon>
        <taxon>Spirochaetia</taxon>
        <taxon>Leptospirales</taxon>
        <taxon>Leptospiraceae</taxon>
        <taxon>Leptospira</taxon>
    </lineage>
</organism>